<dbReference type="EMBL" id="BK014913">
    <property type="protein sequence ID" value="DAD82162.1"/>
    <property type="molecule type" value="Genomic_DNA"/>
</dbReference>
<proteinExistence type="predicted"/>
<reference evidence="1" key="1">
    <citation type="journal article" date="2021" name="Proc. Natl. Acad. Sci. U.S.A.">
        <title>A Catalog of Tens of Thousands of Viruses from Human Metagenomes Reveals Hidden Associations with Chronic Diseases.</title>
        <authorList>
            <person name="Tisza M.J."/>
            <person name="Buck C.B."/>
        </authorList>
    </citation>
    <scope>NUCLEOTIDE SEQUENCE</scope>
    <source>
        <strain evidence="1">CtwQg18</strain>
    </source>
</reference>
<name>A0A8S5MIU9_9CAUD</name>
<sequence length="32" mass="3524">MAQIKAIAAERGYDTKETVKAKIIAEFLTQQG</sequence>
<accession>A0A8S5MIU9</accession>
<organism evidence="1">
    <name type="scientific">Siphoviridae sp. ctwQg18</name>
    <dbReference type="NCBI Taxonomy" id="2826516"/>
    <lineage>
        <taxon>Viruses</taxon>
        <taxon>Duplodnaviria</taxon>
        <taxon>Heunggongvirae</taxon>
        <taxon>Uroviricota</taxon>
        <taxon>Caudoviricetes</taxon>
    </lineage>
</organism>
<dbReference type="EMBL" id="BK014913">
    <property type="protein sequence ID" value="DAD82223.1"/>
    <property type="molecule type" value="Genomic_DNA"/>
</dbReference>
<evidence type="ECO:0000313" key="1">
    <source>
        <dbReference type="EMBL" id="DAD82162.1"/>
    </source>
</evidence>
<protein>
    <submittedName>
        <fullName evidence="1">Ribbon-helix-helix protein, copG family</fullName>
    </submittedName>
</protein>